<reference evidence="2 3" key="1">
    <citation type="submission" date="2018-01" db="EMBL/GenBank/DDBJ databases">
        <title>Draft genome of the strawberry crown rot pathogen Phytophthora cactorum.</title>
        <authorList>
            <person name="Armitage A.D."/>
            <person name="Lysoe E."/>
            <person name="Nellist C.F."/>
            <person name="Harrison R.J."/>
            <person name="Brurberg M.B."/>
        </authorList>
    </citation>
    <scope>NUCLEOTIDE SEQUENCE [LARGE SCALE GENOMIC DNA]</scope>
    <source>
        <strain evidence="2 3">10300</strain>
    </source>
</reference>
<keyword evidence="3" id="KW-1185">Reference proteome</keyword>
<dbReference type="EMBL" id="MJFZ01000033">
    <property type="protein sequence ID" value="RAW41294.1"/>
    <property type="molecule type" value="Genomic_DNA"/>
</dbReference>
<dbReference type="VEuPathDB" id="FungiDB:PC110_g2511"/>
<organism evidence="2 3">
    <name type="scientific">Phytophthora cactorum</name>
    <dbReference type="NCBI Taxonomy" id="29920"/>
    <lineage>
        <taxon>Eukaryota</taxon>
        <taxon>Sar</taxon>
        <taxon>Stramenopiles</taxon>
        <taxon>Oomycota</taxon>
        <taxon>Peronosporomycetes</taxon>
        <taxon>Peronosporales</taxon>
        <taxon>Peronosporaceae</taxon>
        <taxon>Phytophthora</taxon>
    </lineage>
</organism>
<dbReference type="OrthoDB" id="122848at2759"/>
<feature type="region of interest" description="Disordered" evidence="1">
    <location>
        <begin position="1"/>
        <end position="32"/>
    </location>
</feature>
<sequence length="401" mass="46809">MVSATLPSSLPSVQQSPFATKNDARQNSKSTPMELFESAMREQIRREQQRRRMIRWRKQKKEKRTDMFEERRRLEKQLQRQVLQARVAFDNVTIRSVAEAHRHVTVERAALMSENVALREAIENKVKVRALMEREAQEFLDQIRSEESPVREKRDDDGWRVQFPNGAPSFYFSPFTREEYDCILKNNDVVYAERHPCTATVGKILGWTVDYAPLVRNEAGTSLVAHARFTRRLRCSLDNTDRILPRLDKNVWPVLVTPRSWGCAQADSICYQPLQSFDENALVMVGNIPGEVHLRYLVLARHTREKRSDGKRVDKYILTIGDSEANLRNRQAEGEQENVRWVLEGGTYMTITEVDESTVDVVFDQWAECLSEVHGRELYIDWIRFPVRIEQYVSPARLLRL</sequence>
<accession>A0A329SX09</accession>
<comment type="caution">
    <text evidence="2">The sequence shown here is derived from an EMBL/GenBank/DDBJ whole genome shotgun (WGS) entry which is preliminary data.</text>
</comment>
<dbReference type="Proteomes" id="UP000251314">
    <property type="component" value="Unassembled WGS sequence"/>
</dbReference>
<feature type="compositionally biased region" description="Low complexity" evidence="1">
    <location>
        <begin position="1"/>
        <end position="17"/>
    </location>
</feature>
<evidence type="ECO:0000313" key="2">
    <source>
        <dbReference type="EMBL" id="RAW41294.1"/>
    </source>
</evidence>
<proteinExistence type="predicted"/>
<evidence type="ECO:0000256" key="1">
    <source>
        <dbReference type="SAM" id="MobiDB-lite"/>
    </source>
</evidence>
<name>A0A329SX09_9STRA</name>
<protein>
    <submittedName>
        <fullName evidence="2">Uncharacterized protein</fullName>
    </submittedName>
</protein>
<dbReference type="STRING" id="29920.A0A329SX09"/>
<dbReference type="AlphaFoldDB" id="A0A329SX09"/>
<gene>
    <name evidence="2" type="ORF">PC110_g2511</name>
</gene>
<evidence type="ECO:0000313" key="3">
    <source>
        <dbReference type="Proteomes" id="UP000251314"/>
    </source>
</evidence>